<dbReference type="Pfam" id="PF00582">
    <property type="entry name" value="Usp"/>
    <property type="match status" value="1"/>
</dbReference>
<evidence type="ECO:0000313" key="3">
    <source>
        <dbReference type="Proteomes" id="UP000823736"/>
    </source>
</evidence>
<proteinExistence type="predicted"/>
<dbReference type="Proteomes" id="UP000823736">
    <property type="component" value="Unassembled WGS sequence"/>
</dbReference>
<comment type="caution">
    <text evidence="2">The sequence shown here is derived from an EMBL/GenBank/DDBJ whole genome shotgun (WGS) entry which is preliminary data.</text>
</comment>
<dbReference type="CDD" id="cd00293">
    <property type="entry name" value="USP-like"/>
    <property type="match status" value="1"/>
</dbReference>
<dbReference type="RefSeq" id="WP_209492147.1">
    <property type="nucleotide sequence ID" value="NZ_JAGGLC010000005.1"/>
</dbReference>
<name>A0A8T4H084_9EURY</name>
<keyword evidence="3" id="KW-1185">Reference proteome</keyword>
<protein>
    <submittedName>
        <fullName evidence="2">Nucleotide-binding universal stress UspA family protein</fullName>
    </submittedName>
</protein>
<dbReference type="SUPFAM" id="SSF52402">
    <property type="entry name" value="Adenine nucleotide alpha hydrolases-like"/>
    <property type="match status" value="1"/>
</dbReference>
<dbReference type="InterPro" id="IPR006016">
    <property type="entry name" value="UspA"/>
</dbReference>
<dbReference type="Gene3D" id="3.40.50.620">
    <property type="entry name" value="HUPs"/>
    <property type="match status" value="1"/>
</dbReference>
<organism evidence="2 3">
    <name type="scientific">Halolamina salifodinae</name>
    <dbReference type="NCBI Taxonomy" id="1202767"/>
    <lineage>
        <taxon>Archaea</taxon>
        <taxon>Methanobacteriati</taxon>
        <taxon>Methanobacteriota</taxon>
        <taxon>Stenosarchaea group</taxon>
        <taxon>Halobacteria</taxon>
        <taxon>Halobacteriales</taxon>
        <taxon>Haloferacaceae</taxon>
    </lineage>
</organism>
<evidence type="ECO:0000259" key="1">
    <source>
        <dbReference type="Pfam" id="PF00582"/>
    </source>
</evidence>
<accession>A0A8T4H084</accession>
<dbReference type="AlphaFoldDB" id="A0A8T4H084"/>
<gene>
    <name evidence="2" type="ORF">J2753_002293</name>
</gene>
<dbReference type="EMBL" id="JAGGLC010000005">
    <property type="protein sequence ID" value="MBP1987783.1"/>
    <property type="molecule type" value="Genomic_DNA"/>
</dbReference>
<feature type="domain" description="UspA" evidence="1">
    <location>
        <begin position="4"/>
        <end position="131"/>
    </location>
</feature>
<reference evidence="2" key="1">
    <citation type="submission" date="2021-03" db="EMBL/GenBank/DDBJ databases">
        <title>Genomic Encyclopedia of Type Strains, Phase IV (KMG-IV): sequencing the most valuable type-strain genomes for metagenomic binning, comparative biology and taxonomic classification.</title>
        <authorList>
            <person name="Goeker M."/>
        </authorList>
    </citation>
    <scope>NUCLEOTIDE SEQUENCE</scope>
    <source>
        <strain evidence="2">DSM 26232</strain>
    </source>
</reference>
<dbReference type="InterPro" id="IPR014729">
    <property type="entry name" value="Rossmann-like_a/b/a_fold"/>
</dbReference>
<evidence type="ECO:0000313" key="2">
    <source>
        <dbReference type="EMBL" id="MBP1987783.1"/>
    </source>
</evidence>
<sequence>MTLVVVPVRYPLSKHSEATLQEAIRIAEERDAELTVLHVDLFQDNRNVSRVQLKREVESELGRIDRARYVVRQGFLVEETIMEEVAAENADVVVIGSKQAGRWRKMLNKLFQSPDVGQYLEDKLDCTVITVSAEGESGNEAEAETES</sequence>
<dbReference type="OrthoDB" id="260697at2157"/>